<reference evidence="2" key="2">
    <citation type="submission" date="2015-01" db="EMBL/GenBank/DDBJ databases">
        <title>Evolutionary Origins and Diversification of the Mycorrhizal Mutualists.</title>
        <authorList>
            <consortium name="DOE Joint Genome Institute"/>
            <consortium name="Mycorrhizal Genomics Consortium"/>
            <person name="Kohler A."/>
            <person name="Kuo A."/>
            <person name="Nagy L.G."/>
            <person name="Floudas D."/>
            <person name="Copeland A."/>
            <person name="Barry K.W."/>
            <person name="Cichocki N."/>
            <person name="Veneault-Fourrey C."/>
            <person name="LaButti K."/>
            <person name="Lindquist E.A."/>
            <person name="Lipzen A."/>
            <person name="Lundell T."/>
            <person name="Morin E."/>
            <person name="Murat C."/>
            <person name="Riley R."/>
            <person name="Ohm R."/>
            <person name="Sun H."/>
            <person name="Tunlid A."/>
            <person name="Henrissat B."/>
            <person name="Grigoriev I.V."/>
            <person name="Hibbett D.S."/>
            <person name="Martin F."/>
        </authorList>
    </citation>
    <scope>NUCLEOTIDE SEQUENCE [LARGE SCALE GENOMIC DNA]</scope>
    <source>
        <strain evidence="2">F 1598</strain>
    </source>
</reference>
<keyword evidence="2" id="KW-1185">Reference proteome</keyword>
<dbReference type="AlphaFoldDB" id="A0A0C3AMU1"/>
<dbReference type="OrthoDB" id="3235891at2759"/>
<dbReference type="InParanoid" id="A0A0C3AMU1"/>
<dbReference type="EMBL" id="KN833049">
    <property type="protein sequence ID" value="KIM75203.1"/>
    <property type="molecule type" value="Genomic_DNA"/>
</dbReference>
<reference evidence="1 2" key="1">
    <citation type="submission" date="2014-04" db="EMBL/GenBank/DDBJ databases">
        <authorList>
            <consortium name="DOE Joint Genome Institute"/>
            <person name="Kuo A."/>
            <person name="Tarkka M."/>
            <person name="Buscot F."/>
            <person name="Kohler A."/>
            <person name="Nagy L.G."/>
            <person name="Floudas D."/>
            <person name="Copeland A."/>
            <person name="Barry K.W."/>
            <person name="Cichocki N."/>
            <person name="Veneault-Fourrey C."/>
            <person name="LaButti K."/>
            <person name="Lindquist E.A."/>
            <person name="Lipzen A."/>
            <person name="Lundell T."/>
            <person name="Morin E."/>
            <person name="Murat C."/>
            <person name="Sun H."/>
            <person name="Tunlid A."/>
            <person name="Henrissat B."/>
            <person name="Grigoriev I.V."/>
            <person name="Hibbett D.S."/>
            <person name="Martin F."/>
            <person name="Nordberg H.P."/>
            <person name="Cantor M.N."/>
            <person name="Hua S.X."/>
        </authorList>
    </citation>
    <scope>NUCLEOTIDE SEQUENCE [LARGE SCALE GENOMIC DNA]</scope>
    <source>
        <strain evidence="1 2">F 1598</strain>
    </source>
</reference>
<evidence type="ECO:0000313" key="1">
    <source>
        <dbReference type="EMBL" id="KIM75203.1"/>
    </source>
</evidence>
<name>A0A0C3AMU1_PILCF</name>
<proteinExistence type="predicted"/>
<accession>A0A0C3AMU1</accession>
<evidence type="ECO:0000313" key="2">
    <source>
        <dbReference type="Proteomes" id="UP000054166"/>
    </source>
</evidence>
<protein>
    <submittedName>
        <fullName evidence="1">Uncharacterized protein</fullName>
    </submittedName>
</protein>
<sequence>MQHHTPAEDLYTMELPIPDDEIARFCNIAKLVRHLSYIEDAGKMCPECCAIASECIYRLIGLKHSENPQDLLMRLQSLQASCTSSCGVAGFIPWLSSSLVALDLAFGPEVNDLAVISSLLHVRDLCKSVESFTFTLDSSEYSHARDGVIDALCAAILAMPKLRMVTLPSELVTRPVVDALAHLKCLDTVACTPAMLPVAGDRAFTHSILSTTTSRSTESNVTPLDLEHVLGLPPLSRTYHSIPSIVTSCFYALHNARTSPARSQREVASTVAMYNSTLVSFSAQQSPHERVAVLEDVLAGSRNPL</sequence>
<gene>
    <name evidence="1" type="ORF">PILCRDRAFT_682039</name>
</gene>
<dbReference type="Proteomes" id="UP000054166">
    <property type="component" value="Unassembled WGS sequence"/>
</dbReference>
<organism evidence="1 2">
    <name type="scientific">Piloderma croceum (strain F 1598)</name>
    <dbReference type="NCBI Taxonomy" id="765440"/>
    <lineage>
        <taxon>Eukaryota</taxon>
        <taxon>Fungi</taxon>
        <taxon>Dikarya</taxon>
        <taxon>Basidiomycota</taxon>
        <taxon>Agaricomycotina</taxon>
        <taxon>Agaricomycetes</taxon>
        <taxon>Agaricomycetidae</taxon>
        <taxon>Atheliales</taxon>
        <taxon>Atheliaceae</taxon>
        <taxon>Piloderma</taxon>
    </lineage>
</organism>
<dbReference type="HOGENOM" id="CLU_912503_0_0_1"/>